<reference evidence="1 2" key="1">
    <citation type="submission" date="2019-09" db="EMBL/GenBank/DDBJ databases">
        <title>Gimesia benthica sp. nov., a novel bacterium isolated from deep-sea water of the Northwest Indian Ocean.</title>
        <authorList>
            <person name="Dai X."/>
        </authorList>
    </citation>
    <scope>NUCLEOTIDE SEQUENCE [LARGE SCALE GENOMIC DNA]</scope>
    <source>
        <strain evidence="1 2">E7</strain>
    </source>
</reference>
<evidence type="ECO:0008006" key="3">
    <source>
        <dbReference type="Google" id="ProtNLM"/>
    </source>
</evidence>
<evidence type="ECO:0000313" key="1">
    <source>
        <dbReference type="EMBL" id="QGQ25564.1"/>
    </source>
</evidence>
<dbReference type="Gene3D" id="1.10.150.430">
    <property type="entry name" value="DUF3349, helical bundle"/>
    <property type="match status" value="1"/>
</dbReference>
<dbReference type="AlphaFoldDB" id="A0A6I6AG32"/>
<sequence>MTIPNELRSTLELLQRGFPNGVDESDIVPLCRILQDDGEMSIRTTALVLGELLGCDPVVMLPLIDRSTMDDLAGSYRVGEIREHLKQYGFEEWLNEE</sequence>
<accession>A0A6I6AG32</accession>
<dbReference type="KEGG" id="gim:F1728_24020"/>
<dbReference type="EMBL" id="CP043930">
    <property type="protein sequence ID" value="QGQ25564.1"/>
    <property type="molecule type" value="Genomic_DNA"/>
</dbReference>
<protein>
    <recommendedName>
        <fullName evidence="3">DUF3349 domain-containing protein</fullName>
    </recommendedName>
</protein>
<dbReference type="RefSeq" id="WP_155366215.1">
    <property type="nucleotide sequence ID" value="NZ_CP043930.1"/>
</dbReference>
<name>A0A6I6AG32_9PLAN</name>
<gene>
    <name evidence="1" type="ORF">F1728_24020</name>
</gene>
<proteinExistence type="predicted"/>
<organism evidence="1 2">
    <name type="scientific">Gimesia benthica</name>
    <dbReference type="NCBI Taxonomy" id="2608982"/>
    <lineage>
        <taxon>Bacteria</taxon>
        <taxon>Pseudomonadati</taxon>
        <taxon>Planctomycetota</taxon>
        <taxon>Planctomycetia</taxon>
        <taxon>Planctomycetales</taxon>
        <taxon>Planctomycetaceae</taxon>
        <taxon>Gimesia</taxon>
    </lineage>
</organism>
<dbReference type="InterPro" id="IPR044918">
    <property type="entry name" value="DUF3349_helical"/>
</dbReference>
<dbReference type="Proteomes" id="UP000427281">
    <property type="component" value="Chromosome"/>
</dbReference>
<keyword evidence="2" id="KW-1185">Reference proteome</keyword>
<evidence type="ECO:0000313" key="2">
    <source>
        <dbReference type="Proteomes" id="UP000427281"/>
    </source>
</evidence>